<accession>A0AA39SJ90</accession>
<feature type="compositionally biased region" description="Low complexity" evidence="1">
    <location>
        <begin position="97"/>
        <end position="112"/>
    </location>
</feature>
<dbReference type="GO" id="GO:0045927">
    <property type="term" value="P:positive regulation of growth"/>
    <property type="evidence" value="ECO:0007669"/>
    <property type="project" value="InterPro"/>
</dbReference>
<dbReference type="EMBL" id="JAUESC010000004">
    <property type="protein sequence ID" value="KAK0595237.1"/>
    <property type="molecule type" value="Genomic_DNA"/>
</dbReference>
<feature type="region of interest" description="Disordered" evidence="1">
    <location>
        <begin position="93"/>
        <end position="113"/>
    </location>
</feature>
<name>A0AA39SJ90_ACESA</name>
<organism evidence="3 4">
    <name type="scientific">Acer saccharum</name>
    <name type="common">Sugar maple</name>
    <dbReference type="NCBI Taxonomy" id="4024"/>
    <lineage>
        <taxon>Eukaryota</taxon>
        <taxon>Viridiplantae</taxon>
        <taxon>Streptophyta</taxon>
        <taxon>Embryophyta</taxon>
        <taxon>Tracheophyta</taxon>
        <taxon>Spermatophyta</taxon>
        <taxon>Magnoliopsida</taxon>
        <taxon>eudicotyledons</taxon>
        <taxon>Gunneridae</taxon>
        <taxon>Pentapetalae</taxon>
        <taxon>rosids</taxon>
        <taxon>malvids</taxon>
        <taxon>Sapindales</taxon>
        <taxon>Sapindaceae</taxon>
        <taxon>Hippocastanoideae</taxon>
        <taxon>Acereae</taxon>
        <taxon>Acer</taxon>
    </lineage>
</organism>
<evidence type="ECO:0000256" key="1">
    <source>
        <dbReference type="SAM" id="MobiDB-lite"/>
    </source>
</evidence>
<dbReference type="Pfam" id="PF05003">
    <property type="entry name" value="DUF668"/>
    <property type="match status" value="1"/>
</dbReference>
<keyword evidence="4" id="KW-1185">Reference proteome</keyword>
<dbReference type="InterPro" id="IPR045021">
    <property type="entry name" value="PSI1/2/3"/>
</dbReference>
<evidence type="ECO:0000313" key="3">
    <source>
        <dbReference type="EMBL" id="KAK0595237.1"/>
    </source>
</evidence>
<sequence>MFTIFAINLIEILIELELYEISHHVQHPFPPNMRDLLYNGLPTNVKTDICSPLQSIDTKEELLAFQVKAEMEKTLQWLVPLAANTTNCLPLLPPQSPLSSSTNTKQSSLSVSPYTRKQGFLTTSQDGEVYS</sequence>
<reference evidence="3" key="2">
    <citation type="submission" date="2023-06" db="EMBL/GenBank/DDBJ databases">
        <authorList>
            <person name="Swenson N.G."/>
            <person name="Wegrzyn J.L."/>
            <person name="Mcevoy S.L."/>
        </authorList>
    </citation>
    <scope>NUCLEOTIDE SEQUENCE</scope>
    <source>
        <strain evidence="3">NS2018</strain>
        <tissue evidence="3">Leaf</tissue>
    </source>
</reference>
<reference evidence="3" key="1">
    <citation type="journal article" date="2022" name="Plant J.">
        <title>Strategies of tolerance reflected in two North American maple genomes.</title>
        <authorList>
            <person name="McEvoy S.L."/>
            <person name="Sezen U.U."/>
            <person name="Trouern-Trend A."/>
            <person name="McMahon S.M."/>
            <person name="Schaberg P.G."/>
            <person name="Yang J."/>
            <person name="Wegrzyn J.L."/>
            <person name="Swenson N.G."/>
        </authorList>
    </citation>
    <scope>NUCLEOTIDE SEQUENCE</scope>
    <source>
        <strain evidence="3">NS2018</strain>
    </source>
</reference>
<dbReference type="Proteomes" id="UP001168877">
    <property type="component" value="Unassembled WGS sequence"/>
</dbReference>
<dbReference type="AlphaFoldDB" id="A0AA39SJ90"/>
<dbReference type="PANTHER" id="PTHR31730">
    <property type="entry name" value="OS01G0873900 PROTEIN"/>
    <property type="match status" value="1"/>
</dbReference>
<evidence type="ECO:0000313" key="4">
    <source>
        <dbReference type="Proteomes" id="UP001168877"/>
    </source>
</evidence>
<evidence type="ECO:0000259" key="2">
    <source>
        <dbReference type="Pfam" id="PF05003"/>
    </source>
</evidence>
<protein>
    <recommendedName>
        <fullName evidence="2">DUF668 domain-containing protein</fullName>
    </recommendedName>
</protein>
<dbReference type="PANTHER" id="PTHR31730:SF18">
    <property type="entry name" value="PROTEIN PSK SIMULATOR 2"/>
    <property type="match status" value="1"/>
</dbReference>
<dbReference type="InterPro" id="IPR007700">
    <property type="entry name" value="DUF668"/>
</dbReference>
<feature type="domain" description="DUF668" evidence="2">
    <location>
        <begin position="24"/>
        <end position="86"/>
    </location>
</feature>
<proteinExistence type="predicted"/>
<comment type="caution">
    <text evidence="3">The sequence shown here is derived from an EMBL/GenBank/DDBJ whole genome shotgun (WGS) entry which is preliminary data.</text>
</comment>
<gene>
    <name evidence="3" type="ORF">LWI29_004766</name>
</gene>